<keyword evidence="10" id="KW-0413">Isomerase</keyword>
<feature type="binding site" evidence="8">
    <location>
        <position position="41"/>
    </location>
    <ligand>
        <name>Mg(2+)</name>
        <dbReference type="ChEBI" id="CHEBI:18420"/>
        <label>1</label>
    </ligand>
</feature>
<dbReference type="Gene3D" id="3.40.50.720">
    <property type="entry name" value="NAD(P)-binding Rossmann-like Domain"/>
    <property type="match status" value="1"/>
</dbReference>
<dbReference type="GO" id="GO:0005829">
    <property type="term" value="C:cytosol"/>
    <property type="evidence" value="ECO:0007669"/>
    <property type="project" value="TreeGrafter"/>
</dbReference>
<dbReference type="PROSITE" id="PS51851">
    <property type="entry name" value="KARI_C"/>
    <property type="match status" value="1"/>
</dbReference>
<keyword evidence="8" id="KW-0460">Magnesium</keyword>
<evidence type="ECO:0000259" key="9">
    <source>
        <dbReference type="PROSITE" id="PS51851"/>
    </source>
</evidence>
<feature type="binding site" evidence="8">
    <location>
        <position position="45"/>
    </location>
    <ligand>
        <name>Mg(2+)</name>
        <dbReference type="ChEBI" id="CHEBI:18420"/>
        <label>1</label>
    </ligand>
</feature>
<dbReference type="PANTHER" id="PTHR21371">
    <property type="entry name" value="KETOL-ACID REDUCTOISOMERASE, MITOCHONDRIAL"/>
    <property type="match status" value="1"/>
</dbReference>
<evidence type="ECO:0000313" key="10">
    <source>
        <dbReference type="EMBL" id="VUW83217.1"/>
    </source>
</evidence>
<proteinExistence type="inferred from homology"/>
<evidence type="ECO:0000256" key="1">
    <source>
        <dbReference type="ARBA" id="ARBA00004864"/>
    </source>
</evidence>
<dbReference type="UniPathway" id="UPA00049">
    <property type="reaction ID" value="UER00060"/>
</dbReference>
<feature type="binding site" evidence="8">
    <location>
        <position position="81"/>
    </location>
    <ligand>
        <name>Mg(2+)</name>
        <dbReference type="ChEBI" id="CHEBI:18420"/>
        <label>2</label>
    </ligand>
</feature>
<feature type="domain" description="KARI C-terminal knotted" evidence="9">
    <location>
        <begin position="33"/>
        <end position="176"/>
    </location>
</feature>
<dbReference type="UniPathway" id="UPA00047">
    <property type="reaction ID" value="UER00056"/>
</dbReference>
<dbReference type="Pfam" id="PF01450">
    <property type="entry name" value="KARI_C"/>
    <property type="match status" value="1"/>
</dbReference>
<comment type="pathway">
    <text evidence="1">Amino-acid biosynthesis; L-valine biosynthesis; L-valine from pyruvate: step 2/4.</text>
</comment>
<keyword evidence="8 10" id="KW-0560">Oxidoreductase</keyword>
<dbReference type="GO" id="GO:0009099">
    <property type="term" value="P:L-valine biosynthetic process"/>
    <property type="evidence" value="ECO:0007669"/>
    <property type="project" value="UniProtKB-UniRule"/>
</dbReference>
<keyword evidence="5 8" id="KW-0100">Branched-chain amino acid biosynthesis</keyword>
<protein>
    <recommendedName>
        <fullName evidence="7">Ketol-acid reductoisomerase type 1</fullName>
    </recommendedName>
    <alternativeName>
        <fullName evidence="6">Ketol-acid reductoisomerase type I</fullName>
    </alternativeName>
</protein>
<accession>A0A564RYE0</accession>
<dbReference type="GO" id="GO:0046872">
    <property type="term" value="F:metal ion binding"/>
    <property type="evidence" value="ECO:0007669"/>
    <property type="project" value="UniProtKB-UniRule"/>
</dbReference>
<dbReference type="InterPro" id="IPR008927">
    <property type="entry name" value="6-PGluconate_DH-like_C_sf"/>
</dbReference>
<sequence length="199" mass="22363">MAVEQDPRGDGWALTLAYAKALGALRAGAIKTTFKEETETDLFGEQNVLMGGVNKLVEMGFEVLTDAGYQPEIAYFEVCHELKMLVDLMNEGGLNKARWSCSDTAQYGDYVNTVINEDCRKRMEYHLQRIQDGSFAKEFIDDQDAGAPHFKELQEKYSNERIETVGPKLRAMFSWNKDGVKDADEANSFTGKIARAQVQ</sequence>
<dbReference type="Proteomes" id="UP000319252">
    <property type="component" value="Unassembled WGS sequence"/>
</dbReference>
<feature type="binding site" evidence="8">
    <location>
        <position position="102"/>
    </location>
    <ligand>
        <name>substrate</name>
    </ligand>
</feature>
<dbReference type="PANTHER" id="PTHR21371:SF1">
    <property type="entry name" value="KETOL-ACID REDUCTOISOMERASE, MITOCHONDRIAL"/>
    <property type="match status" value="1"/>
</dbReference>
<gene>
    <name evidence="10" type="primary">ilvC_3</name>
    <name evidence="10" type="ORF">BLONGUMMC1_00935</name>
</gene>
<keyword evidence="8" id="KW-0479">Metal-binding</keyword>
<dbReference type="EMBL" id="CABHML010000042">
    <property type="protein sequence ID" value="VUW83217.1"/>
    <property type="molecule type" value="Genomic_DNA"/>
</dbReference>
<dbReference type="GO" id="GO:0009097">
    <property type="term" value="P:isoleucine biosynthetic process"/>
    <property type="evidence" value="ECO:0007669"/>
    <property type="project" value="UniProtKB-UniRule"/>
</dbReference>
<evidence type="ECO:0000256" key="4">
    <source>
        <dbReference type="ARBA" id="ARBA00022605"/>
    </source>
</evidence>
<evidence type="ECO:0000256" key="2">
    <source>
        <dbReference type="ARBA" id="ARBA00004885"/>
    </source>
</evidence>
<evidence type="ECO:0000313" key="11">
    <source>
        <dbReference type="Proteomes" id="UP000319252"/>
    </source>
</evidence>
<feature type="binding site" evidence="8">
    <location>
        <position position="41"/>
    </location>
    <ligand>
        <name>Mg(2+)</name>
        <dbReference type="ChEBI" id="CHEBI:18420"/>
        <label>2</label>
    </ligand>
</feature>
<dbReference type="GO" id="GO:0004455">
    <property type="term" value="F:ketol-acid reductoisomerase activity"/>
    <property type="evidence" value="ECO:0007669"/>
    <property type="project" value="UniProtKB-UniRule"/>
</dbReference>
<dbReference type="Gene3D" id="6.10.240.10">
    <property type="match status" value="1"/>
</dbReference>
<keyword evidence="4 8" id="KW-0028">Amino-acid biosynthesis</keyword>
<dbReference type="GO" id="GO:0016853">
    <property type="term" value="F:isomerase activity"/>
    <property type="evidence" value="ECO:0007669"/>
    <property type="project" value="UniProtKB-KW"/>
</dbReference>
<organism evidence="10 11">
    <name type="scientific">Bifidobacterium longum subsp. infantis</name>
    <dbReference type="NCBI Taxonomy" id="1682"/>
    <lineage>
        <taxon>Bacteria</taxon>
        <taxon>Bacillati</taxon>
        <taxon>Actinomycetota</taxon>
        <taxon>Actinomycetes</taxon>
        <taxon>Bifidobacteriales</taxon>
        <taxon>Bifidobacteriaceae</taxon>
        <taxon>Bifidobacterium</taxon>
    </lineage>
</organism>
<feature type="binding site" evidence="8">
    <location>
        <position position="77"/>
    </location>
    <ligand>
        <name>Mg(2+)</name>
        <dbReference type="ChEBI" id="CHEBI:18420"/>
        <label>2</label>
    </ligand>
</feature>
<evidence type="ECO:0000256" key="7">
    <source>
        <dbReference type="ARBA" id="ARBA00050044"/>
    </source>
</evidence>
<dbReference type="SUPFAM" id="SSF48179">
    <property type="entry name" value="6-phosphogluconate dehydrogenase C-terminal domain-like"/>
    <property type="match status" value="1"/>
</dbReference>
<dbReference type="InterPro" id="IPR013023">
    <property type="entry name" value="KARI"/>
</dbReference>
<evidence type="ECO:0000256" key="8">
    <source>
        <dbReference type="PROSITE-ProRule" id="PRU01198"/>
    </source>
</evidence>
<reference evidence="10 11" key="1">
    <citation type="submission" date="2019-07" db="EMBL/GenBank/DDBJ databases">
        <authorList>
            <person name="Chang H.-W."/>
            <person name="Raman A."/>
            <person name="Venkatesh S."/>
            <person name="Gehrig J."/>
        </authorList>
    </citation>
    <scope>NUCLEOTIDE SEQUENCE [LARGE SCALE GENOMIC DNA]</scope>
    <source>
        <strain evidence="10">B.longum_ssp_infantis_4</strain>
    </source>
</reference>
<dbReference type="InterPro" id="IPR000506">
    <property type="entry name" value="KARI_C"/>
</dbReference>
<comment type="pathway">
    <text evidence="2">Amino-acid biosynthesis; L-isoleucine biosynthesis; L-isoleucine from 2-oxobutanoate: step 2/4.</text>
</comment>
<evidence type="ECO:0000256" key="6">
    <source>
        <dbReference type="ARBA" id="ARBA00050043"/>
    </source>
</evidence>
<evidence type="ECO:0000256" key="5">
    <source>
        <dbReference type="ARBA" id="ARBA00023304"/>
    </source>
</evidence>
<comment type="similarity">
    <text evidence="3 8">Belongs to the ketol-acid reductoisomerase family.</text>
</comment>
<dbReference type="AlphaFoldDB" id="A0A564RYE0"/>
<name>A0A564RYE0_BIFLI</name>
<evidence type="ECO:0000256" key="3">
    <source>
        <dbReference type="ARBA" id="ARBA00010318"/>
    </source>
</evidence>